<evidence type="ECO:0000313" key="3">
    <source>
        <dbReference type="Proteomes" id="UP001163687"/>
    </source>
</evidence>
<dbReference type="Proteomes" id="UP001163687">
    <property type="component" value="Chromosome"/>
</dbReference>
<accession>A0AA35CIA8</accession>
<protein>
    <recommendedName>
        <fullName evidence="1">MIP18 family-like domain-containing protein</fullName>
    </recommendedName>
</protein>
<proteinExistence type="predicted"/>
<evidence type="ECO:0000313" key="2">
    <source>
        <dbReference type="EMBL" id="BDG59610.1"/>
    </source>
</evidence>
<dbReference type="Pfam" id="PF01883">
    <property type="entry name" value="FeS_assembly_P"/>
    <property type="match status" value="1"/>
</dbReference>
<organism evidence="2 3">
    <name type="scientific">Caldinitratiruptor microaerophilus</name>
    <dbReference type="NCBI Taxonomy" id="671077"/>
    <lineage>
        <taxon>Bacteria</taxon>
        <taxon>Bacillati</taxon>
        <taxon>Bacillota</taxon>
        <taxon>Clostridia</taxon>
        <taxon>Eubacteriales</taxon>
        <taxon>Symbiobacteriaceae</taxon>
        <taxon>Caldinitratiruptor</taxon>
    </lineage>
</organism>
<keyword evidence="3" id="KW-1185">Reference proteome</keyword>
<dbReference type="KEGG" id="cmic:caldi_07000"/>
<evidence type="ECO:0000259" key="1">
    <source>
        <dbReference type="Pfam" id="PF01883"/>
    </source>
</evidence>
<dbReference type="PANTHER" id="PTHR42831:SF1">
    <property type="entry name" value="FE-S PROTEIN MATURATION AUXILIARY FACTOR YITW"/>
    <property type="match status" value="1"/>
</dbReference>
<feature type="domain" description="MIP18 family-like" evidence="1">
    <location>
        <begin position="7"/>
        <end position="78"/>
    </location>
</feature>
<dbReference type="EMBL" id="AP025628">
    <property type="protein sequence ID" value="BDG59610.1"/>
    <property type="molecule type" value="Genomic_DNA"/>
</dbReference>
<reference evidence="2" key="1">
    <citation type="submission" date="2022-03" db="EMBL/GenBank/DDBJ databases">
        <title>Complete genome sequence of Caldinitratiruptor microaerophilus.</title>
        <authorList>
            <person name="Mukaiyama R."/>
            <person name="Nishiyama T."/>
            <person name="Ueda K."/>
        </authorList>
    </citation>
    <scope>NUCLEOTIDE SEQUENCE</scope>
    <source>
        <strain evidence="2">JCM 16183</strain>
    </source>
</reference>
<dbReference type="AlphaFoldDB" id="A0AA35CIA8"/>
<dbReference type="RefSeq" id="WP_264843725.1">
    <property type="nucleotide sequence ID" value="NZ_AP025628.1"/>
</dbReference>
<name>A0AA35CIA8_9FIRM</name>
<dbReference type="InterPro" id="IPR034904">
    <property type="entry name" value="FSCA_dom_sf"/>
</dbReference>
<dbReference type="InterPro" id="IPR002744">
    <property type="entry name" value="MIP18-like"/>
</dbReference>
<gene>
    <name evidence="2" type="ORF">caldi_07000</name>
</gene>
<sequence length="102" mass="11367">MPLVRIEDVRQALRNVIDPEVGLSVIDLGLVYDIDIQEDGSVRVKMTLTTPGCPMSGSLPRVAEYALARVPGVTNAEVELVWDPPWSPDRITEEGRRLLGWR</sequence>
<dbReference type="Gene3D" id="3.30.300.130">
    <property type="entry name" value="Fe-S cluster assembly (FSCA)"/>
    <property type="match status" value="1"/>
</dbReference>
<dbReference type="InterPro" id="IPR052339">
    <property type="entry name" value="Fe-S_Maturation_MIP18"/>
</dbReference>
<dbReference type="SUPFAM" id="SSF117916">
    <property type="entry name" value="Fe-S cluster assembly (FSCA) domain-like"/>
    <property type="match status" value="1"/>
</dbReference>
<dbReference type="PANTHER" id="PTHR42831">
    <property type="entry name" value="FE-S PROTEIN MATURATION AUXILIARY FACTOR YITW"/>
    <property type="match status" value="1"/>
</dbReference>